<protein>
    <recommendedName>
        <fullName evidence="5">CoA transferase</fullName>
    </recommendedName>
</protein>
<dbReference type="EMBL" id="AP022587">
    <property type="protein sequence ID" value="BBY20666.1"/>
    <property type="molecule type" value="Genomic_DNA"/>
</dbReference>
<evidence type="ECO:0000313" key="3">
    <source>
        <dbReference type="EMBL" id="BBY20666.1"/>
    </source>
</evidence>
<name>A0A7I7Q3U6_9MYCO</name>
<evidence type="ECO:0000256" key="1">
    <source>
        <dbReference type="ARBA" id="ARBA00022679"/>
    </source>
</evidence>
<evidence type="ECO:0008006" key="5">
    <source>
        <dbReference type="Google" id="ProtNLM"/>
    </source>
</evidence>
<dbReference type="Gene3D" id="3.40.50.10540">
    <property type="entry name" value="Crotonobetainyl-coa:carnitine coa-transferase, domain 1"/>
    <property type="match status" value="1"/>
</dbReference>
<dbReference type="SUPFAM" id="SSF89796">
    <property type="entry name" value="CoA-transferase family III (CaiB/BaiF)"/>
    <property type="match status" value="1"/>
</dbReference>
<sequence length="147" mass="15736">MSALTGFRVVEPAGSVAGEYCGKLLADFGAEVIKVEAPGRGSPTRAMAPVLADGCDGSALFAYLNTNKQSVELDITEPWLRELIGTADAVIADGASSGAHPTWARTPIMFSAKFWLHQQRWASYDGKTGTDRGTGDRCQQWDRRGDG</sequence>
<dbReference type="InterPro" id="IPR050483">
    <property type="entry name" value="CoA-transferase_III_domain"/>
</dbReference>
<accession>A0A7I7Q3U6</accession>
<dbReference type="PANTHER" id="PTHR48207:SF3">
    <property type="entry name" value="SUCCINATE--HYDROXYMETHYLGLUTARATE COA-TRANSFERASE"/>
    <property type="match status" value="1"/>
</dbReference>
<dbReference type="GO" id="GO:0008410">
    <property type="term" value="F:CoA-transferase activity"/>
    <property type="evidence" value="ECO:0007669"/>
    <property type="project" value="TreeGrafter"/>
</dbReference>
<feature type="region of interest" description="Disordered" evidence="2">
    <location>
        <begin position="125"/>
        <end position="147"/>
    </location>
</feature>
<feature type="compositionally biased region" description="Basic and acidic residues" evidence="2">
    <location>
        <begin position="128"/>
        <end position="147"/>
    </location>
</feature>
<dbReference type="KEGG" id="msto:MSTO_08710"/>
<gene>
    <name evidence="3" type="ORF">MSTO_08710</name>
</gene>
<evidence type="ECO:0000256" key="2">
    <source>
        <dbReference type="SAM" id="MobiDB-lite"/>
    </source>
</evidence>
<dbReference type="InterPro" id="IPR023606">
    <property type="entry name" value="CoA-Trfase_III_dom_1_sf"/>
</dbReference>
<evidence type="ECO:0000313" key="4">
    <source>
        <dbReference type="Proteomes" id="UP000467130"/>
    </source>
</evidence>
<dbReference type="AlphaFoldDB" id="A0A7I7Q3U6"/>
<organism evidence="3 4">
    <name type="scientific">Mycobacterium stomatepiae</name>
    <dbReference type="NCBI Taxonomy" id="470076"/>
    <lineage>
        <taxon>Bacteria</taxon>
        <taxon>Bacillati</taxon>
        <taxon>Actinomycetota</taxon>
        <taxon>Actinomycetes</taxon>
        <taxon>Mycobacteriales</taxon>
        <taxon>Mycobacteriaceae</taxon>
        <taxon>Mycobacterium</taxon>
        <taxon>Mycobacterium simiae complex</taxon>
    </lineage>
</organism>
<keyword evidence="1" id="KW-0808">Transferase</keyword>
<dbReference type="Proteomes" id="UP000467130">
    <property type="component" value="Chromosome"/>
</dbReference>
<proteinExistence type="predicted"/>
<dbReference type="Pfam" id="PF02515">
    <property type="entry name" value="CoA_transf_3"/>
    <property type="match status" value="1"/>
</dbReference>
<keyword evidence="4" id="KW-1185">Reference proteome</keyword>
<reference evidence="3 4" key="1">
    <citation type="journal article" date="2019" name="Emerg. Microbes Infect.">
        <title>Comprehensive subspecies identification of 175 nontuberculous mycobacteria species based on 7547 genomic profiles.</title>
        <authorList>
            <person name="Matsumoto Y."/>
            <person name="Kinjo T."/>
            <person name="Motooka D."/>
            <person name="Nabeya D."/>
            <person name="Jung N."/>
            <person name="Uechi K."/>
            <person name="Horii T."/>
            <person name="Iida T."/>
            <person name="Fujita J."/>
            <person name="Nakamura S."/>
        </authorList>
    </citation>
    <scope>NUCLEOTIDE SEQUENCE [LARGE SCALE GENOMIC DNA]</scope>
    <source>
        <strain evidence="3 4">JCM 17783</strain>
    </source>
</reference>
<dbReference type="InterPro" id="IPR003673">
    <property type="entry name" value="CoA-Trfase_fam_III"/>
</dbReference>
<dbReference type="PANTHER" id="PTHR48207">
    <property type="entry name" value="SUCCINATE--HYDROXYMETHYLGLUTARATE COA-TRANSFERASE"/>
    <property type="match status" value="1"/>
</dbReference>